<dbReference type="AlphaFoldDB" id="A0A2P6MYI5"/>
<accession>A0A2P6MYI5</accession>
<dbReference type="InParanoid" id="A0A2P6MYI5"/>
<name>A0A2P6MYI5_9EUKA</name>
<dbReference type="Proteomes" id="UP000241769">
    <property type="component" value="Unassembled WGS sequence"/>
</dbReference>
<dbReference type="GO" id="GO:0051213">
    <property type="term" value="F:dioxygenase activity"/>
    <property type="evidence" value="ECO:0007669"/>
    <property type="project" value="InterPro"/>
</dbReference>
<dbReference type="Pfam" id="PF13532">
    <property type="entry name" value="2OG-FeII_Oxy_2"/>
    <property type="match status" value="1"/>
</dbReference>
<dbReference type="EMBL" id="MDYQ01000304">
    <property type="protein sequence ID" value="PRP76743.1"/>
    <property type="molecule type" value="Genomic_DNA"/>
</dbReference>
<organism evidence="2 3">
    <name type="scientific">Planoprotostelium fungivorum</name>
    <dbReference type="NCBI Taxonomy" id="1890364"/>
    <lineage>
        <taxon>Eukaryota</taxon>
        <taxon>Amoebozoa</taxon>
        <taxon>Evosea</taxon>
        <taxon>Variosea</taxon>
        <taxon>Cavosteliida</taxon>
        <taxon>Cavosteliaceae</taxon>
        <taxon>Planoprotostelium</taxon>
    </lineage>
</organism>
<dbReference type="InterPro" id="IPR027450">
    <property type="entry name" value="AlkB-like"/>
</dbReference>
<sequence length="223" mass="25967">MPKRGPDLRDFFTVVKKDSPKNKRCRIDLDEELSQCVEMVEHFVDDPSDVYDKLMEELNLKQETITLQGKVHLQPRLTSVHADDVTRSGRSKVDPRWNTTVHPMTPTLILLQKHIEKEMGLRLDFVVANFYRDGHDRIGPHADKPYGQPAADNMDIVSLSFGSERTFRMKHVDDGRLVFDRKLKSGSMLWMKGRCQQLYKHEVPREVKVLGGRLNLTFRNYVY</sequence>
<evidence type="ECO:0000259" key="1">
    <source>
        <dbReference type="PROSITE" id="PS51471"/>
    </source>
</evidence>
<dbReference type="PROSITE" id="PS51471">
    <property type="entry name" value="FE2OG_OXY"/>
    <property type="match status" value="1"/>
</dbReference>
<dbReference type="STRING" id="1890364.A0A2P6MYI5"/>
<protein>
    <submittedName>
        <fullName evidence="2">DNA repair system specific for alkylated DNA</fullName>
    </submittedName>
</protein>
<evidence type="ECO:0000313" key="2">
    <source>
        <dbReference type="EMBL" id="PRP76743.1"/>
    </source>
</evidence>
<comment type="caution">
    <text evidence="2">The sequence shown here is derived from an EMBL/GenBank/DDBJ whole genome shotgun (WGS) entry which is preliminary data.</text>
</comment>
<feature type="domain" description="Fe2OG dioxygenase" evidence="1">
    <location>
        <begin position="122"/>
        <end position="222"/>
    </location>
</feature>
<dbReference type="Gene3D" id="2.60.120.590">
    <property type="entry name" value="Alpha-ketoglutarate-dependent dioxygenase AlkB-like"/>
    <property type="match status" value="1"/>
</dbReference>
<dbReference type="SUPFAM" id="SSF51197">
    <property type="entry name" value="Clavaminate synthase-like"/>
    <property type="match status" value="1"/>
</dbReference>
<proteinExistence type="predicted"/>
<dbReference type="OrthoDB" id="445341at2759"/>
<dbReference type="InterPro" id="IPR037151">
    <property type="entry name" value="AlkB-like_sf"/>
</dbReference>
<evidence type="ECO:0000313" key="3">
    <source>
        <dbReference type="Proteomes" id="UP000241769"/>
    </source>
</evidence>
<reference evidence="2 3" key="1">
    <citation type="journal article" date="2018" name="Genome Biol. Evol.">
        <title>Multiple Roots of Fruiting Body Formation in Amoebozoa.</title>
        <authorList>
            <person name="Hillmann F."/>
            <person name="Forbes G."/>
            <person name="Novohradska S."/>
            <person name="Ferling I."/>
            <person name="Riege K."/>
            <person name="Groth M."/>
            <person name="Westermann M."/>
            <person name="Marz M."/>
            <person name="Spaller T."/>
            <person name="Winckler T."/>
            <person name="Schaap P."/>
            <person name="Glockner G."/>
        </authorList>
    </citation>
    <scope>NUCLEOTIDE SEQUENCE [LARGE SCALE GENOMIC DNA]</scope>
    <source>
        <strain evidence="2 3">Jena</strain>
    </source>
</reference>
<dbReference type="GO" id="GO:0006307">
    <property type="term" value="P:DNA alkylation repair"/>
    <property type="evidence" value="ECO:0007669"/>
    <property type="project" value="InterPro"/>
</dbReference>
<dbReference type="InterPro" id="IPR032854">
    <property type="entry name" value="ALKBH3"/>
</dbReference>
<dbReference type="InterPro" id="IPR005123">
    <property type="entry name" value="Oxoglu/Fe-dep_dioxygenase_dom"/>
</dbReference>
<dbReference type="PANTHER" id="PTHR31212:SF4">
    <property type="entry name" value="ALPHA-KETOGLUTARATE-DEPENDENT DIOXYGENASE ALKB HOMOLOG 3"/>
    <property type="match status" value="1"/>
</dbReference>
<dbReference type="PANTHER" id="PTHR31212">
    <property type="entry name" value="ALPHA-KETOGLUTARATE-DEPENDENT DIOXYGENASE ALKB HOMOLOG 3"/>
    <property type="match status" value="1"/>
</dbReference>
<keyword evidence="3" id="KW-1185">Reference proteome</keyword>
<gene>
    <name evidence="2" type="ORF">PROFUN_11746</name>
</gene>